<name>A0A2C6MDR0_9FIRM</name>
<evidence type="ECO:0000256" key="1">
    <source>
        <dbReference type="ARBA" id="ARBA00023125"/>
    </source>
</evidence>
<protein>
    <recommendedName>
        <fullName evidence="6">ATP-dependent DNA ligase family profile domain-containing protein</fullName>
    </recommendedName>
</protein>
<feature type="domain" description="ATP-dependent DNA ligase family profile" evidence="2">
    <location>
        <begin position="88"/>
        <end position="174"/>
    </location>
</feature>
<dbReference type="GO" id="GO:0003910">
    <property type="term" value="F:DNA ligase (ATP) activity"/>
    <property type="evidence" value="ECO:0007669"/>
    <property type="project" value="InterPro"/>
</dbReference>
<dbReference type="PANTHER" id="PTHR41251:SF1">
    <property type="entry name" value="NON-HOMOLOGOUS END JOINING PROTEIN KU"/>
    <property type="match status" value="1"/>
</dbReference>
<dbReference type="GO" id="GO:0005524">
    <property type="term" value="F:ATP binding"/>
    <property type="evidence" value="ECO:0007669"/>
    <property type="project" value="InterPro"/>
</dbReference>
<dbReference type="InterPro" id="IPR012310">
    <property type="entry name" value="DNA_ligase_ATP-dep_cent"/>
</dbReference>
<dbReference type="Gene3D" id="3.30.470.30">
    <property type="entry name" value="DNA ligase/mRNA capping enzyme"/>
    <property type="match status" value="1"/>
</dbReference>
<evidence type="ECO:0008006" key="6">
    <source>
        <dbReference type="Google" id="ProtNLM"/>
    </source>
</evidence>
<gene>
    <name evidence="4" type="ORF">P378_14320</name>
</gene>
<dbReference type="SUPFAM" id="SSF100939">
    <property type="entry name" value="SPOC domain-like"/>
    <property type="match status" value="1"/>
</dbReference>
<dbReference type="GO" id="GO:0006303">
    <property type="term" value="P:double-strand break repair via nonhomologous end joining"/>
    <property type="evidence" value="ECO:0007669"/>
    <property type="project" value="InterPro"/>
</dbReference>
<feature type="domain" description="Ku" evidence="3">
    <location>
        <begin position="28"/>
        <end position="79"/>
    </location>
</feature>
<dbReference type="Pfam" id="PF02735">
    <property type="entry name" value="Ku"/>
    <property type="match status" value="1"/>
</dbReference>
<dbReference type="InterPro" id="IPR016194">
    <property type="entry name" value="SPOC-like_C_dom_sf"/>
</dbReference>
<comment type="caution">
    <text evidence="4">The sequence shown here is derived from an EMBL/GenBank/DDBJ whole genome shotgun (WGS) entry which is preliminary data.</text>
</comment>
<proteinExistence type="predicted"/>
<dbReference type="SUPFAM" id="SSF56091">
    <property type="entry name" value="DNA ligase/mRNA capping enzyme, catalytic domain"/>
    <property type="match status" value="1"/>
</dbReference>
<dbReference type="PANTHER" id="PTHR41251">
    <property type="entry name" value="NON-HOMOLOGOUS END JOINING PROTEIN KU"/>
    <property type="match status" value="1"/>
</dbReference>
<accession>A0A2C6MDR0</accession>
<dbReference type="InterPro" id="IPR009187">
    <property type="entry name" value="Prok_Ku"/>
</dbReference>
<dbReference type="GO" id="GO:0006310">
    <property type="term" value="P:DNA recombination"/>
    <property type="evidence" value="ECO:0007669"/>
    <property type="project" value="InterPro"/>
</dbReference>
<sequence length="236" mass="26351">MINKERAYYNKKHWSEVSMRPLWKGAVSFGLVYVPVKMYAATEKKNIKFNYLHEKCKTPIQYRRYCPYCDTEVANEKILQDGKPSFSALQTRGKISDALKVKRLSRQIPATFIAFDVLYKAGENVMGMTTREKKQLLEEIVERGPDLIISQYVVGSGVDFYRAVTAAGLEGMVLSAWTALVCRAKDPLHGKGPAGAVRGVGYLRLGKGGGQEKPGRPHPGRVSGRKVDLMSLALHK</sequence>
<dbReference type="AlphaFoldDB" id="A0A2C6MDR0"/>
<evidence type="ECO:0000259" key="3">
    <source>
        <dbReference type="Pfam" id="PF02735"/>
    </source>
</evidence>
<keyword evidence="5" id="KW-1185">Reference proteome</keyword>
<evidence type="ECO:0000313" key="4">
    <source>
        <dbReference type="EMBL" id="PHJ37735.1"/>
    </source>
</evidence>
<evidence type="ECO:0000313" key="5">
    <source>
        <dbReference type="Proteomes" id="UP000222564"/>
    </source>
</evidence>
<dbReference type="Pfam" id="PF01068">
    <property type="entry name" value="DNA_ligase_A_M"/>
    <property type="match status" value="1"/>
</dbReference>
<keyword evidence="1" id="KW-0238">DNA-binding</keyword>
<reference evidence="4 5" key="1">
    <citation type="submission" date="2013-09" db="EMBL/GenBank/DDBJ databases">
        <title>Biodegradation of hydrocarbons in the deep terrestrial subsurface : characterization of a microbial consortium composed of two Desulfotomaculum species originating from a deep geological formation.</title>
        <authorList>
            <person name="Aullo T."/>
            <person name="Berlendis S."/>
            <person name="Lascourreges J.-F."/>
            <person name="Dessort D."/>
            <person name="Saint-Laurent S."/>
            <person name="Schraauwers B."/>
            <person name="Mas J."/>
            <person name="Magot M."/>
            <person name="Ranchou-Peyruse A."/>
        </authorList>
    </citation>
    <scope>NUCLEOTIDE SEQUENCE [LARGE SCALE GENOMIC DNA]</scope>
    <source>
        <strain evidence="4 5">Bs107</strain>
    </source>
</reference>
<evidence type="ECO:0000259" key="2">
    <source>
        <dbReference type="Pfam" id="PF01068"/>
    </source>
</evidence>
<dbReference type="GO" id="GO:0003690">
    <property type="term" value="F:double-stranded DNA binding"/>
    <property type="evidence" value="ECO:0007669"/>
    <property type="project" value="TreeGrafter"/>
</dbReference>
<organism evidence="4 5">
    <name type="scientific">Desulforamulus profundi</name>
    <dbReference type="NCBI Taxonomy" id="1383067"/>
    <lineage>
        <taxon>Bacteria</taxon>
        <taxon>Bacillati</taxon>
        <taxon>Bacillota</taxon>
        <taxon>Clostridia</taxon>
        <taxon>Eubacteriales</taxon>
        <taxon>Peptococcaceae</taxon>
        <taxon>Desulforamulus</taxon>
    </lineage>
</organism>
<dbReference type="Proteomes" id="UP000222564">
    <property type="component" value="Unassembled WGS sequence"/>
</dbReference>
<dbReference type="EMBL" id="AWQQ01000086">
    <property type="protein sequence ID" value="PHJ37735.1"/>
    <property type="molecule type" value="Genomic_DNA"/>
</dbReference>
<dbReference type="InterPro" id="IPR006164">
    <property type="entry name" value="DNA_bd_Ku70/Ku80"/>
</dbReference>